<evidence type="ECO:0000313" key="3">
    <source>
        <dbReference type="Proteomes" id="UP000194236"/>
    </source>
</evidence>
<organism evidence="2 3">
    <name type="scientific">Euroglyphus maynei</name>
    <name type="common">Mayne's house dust mite</name>
    <dbReference type="NCBI Taxonomy" id="6958"/>
    <lineage>
        <taxon>Eukaryota</taxon>
        <taxon>Metazoa</taxon>
        <taxon>Ecdysozoa</taxon>
        <taxon>Arthropoda</taxon>
        <taxon>Chelicerata</taxon>
        <taxon>Arachnida</taxon>
        <taxon>Acari</taxon>
        <taxon>Acariformes</taxon>
        <taxon>Sarcoptiformes</taxon>
        <taxon>Astigmata</taxon>
        <taxon>Psoroptidia</taxon>
        <taxon>Analgoidea</taxon>
        <taxon>Pyroglyphidae</taxon>
        <taxon>Pyroglyphinae</taxon>
        <taxon>Euroglyphus</taxon>
    </lineage>
</organism>
<name>A0A1Y3AXJ0_EURMA</name>
<comment type="caution">
    <text evidence="2">The sequence shown here is derived from an EMBL/GenBank/DDBJ whole genome shotgun (WGS) entry which is preliminary data.</text>
</comment>
<dbReference type="AlphaFoldDB" id="A0A1Y3AXJ0"/>
<feature type="compositionally biased region" description="Polar residues" evidence="1">
    <location>
        <begin position="1"/>
        <end position="13"/>
    </location>
</feature>
<feature type="region of interest" description="Disordered" evidence="1">
    <location>
        <begin position="1"/>
        <end position="39"/>
    </location>
</feature>
<proteinExistence type="predicted"/>
<evidence type="ECO:0000256" key="1">
    <source>
        <dbReference type="SAM" id="MobiDB-lite"/>
    </source>
</evidence>
<accession>A0A1Y3AXJ0</accession>
<protein>
    <submittedName>
        <fullName evidence="2">Uncharacterized protein</fullName>
    </submittedName>
</protein>
<evidence type="ECO:0000313" key="2">
    <source>
        <dbReference type="EMBL" id="OTF73201.1"/>
    </source>
</evidence>
<gene>
    <name evidence="2" type="ORF">BLA29_011540</name>
</gene>
<dbReference type="Proteomes" id="UP000194236">
    <property type="component" value="Unassembled WGS sequence"/>
</dbReference>
<sequence>MEQSEIHNNSNSKFMGLPFNPHKNKNSTTIDKDNQRRRPVSAIFTSRSSIAIHYYRNYPM</sequence>
<keyword evidence="3" id="KW-1185">Reference proteome</keyword>
<dbReference type="EMBL" id="MUJZ01052699">
    <property type="protein sequence ID" value="OTF73201.1"/>
    <property type="molecule type" value="Genomic_DNA"/>
</dbReference>
<reference evidence="2 3" key="1">
    <citation type="submission" date="2017-03" db="EMBL/GenBank/DDBJ databases">
        <title>Genome Survey of Euroglyphus maynei.</title>
        <authorList>
            <person name="Arlian L.G."/>
            <person name="Morgan M.S."/>
            <person name="Rider S.D."/>
        </authorList>
    </citation>
    <scope>NUCLEOTIDE SEQUENCE [LARGE SCALE GENOMIC DNA]</scope>
    <source>
        <strain evidence="2">Arlian Lab</strain>
        <tissue evidence="2">Whole body</tissue>
    </source>
</reference>